<accession>A0A369THY6</accession>
<reference evidence="2 3" key="1">
    <citation type="submission" date="2018-07" db="EMBL/GenBank/DDBJ databases">
        <title>Venubactetium sediminum gen. nov., sp. nov., isolated from a marine solar saltern.</title>
        <authorList>
            <person name="Wang S."/>
        </authorList>
    </citation>
    <scope>NUCLEOTIDE SEQUENCE [LARGE SCALE GENOMIC DNA]</scope>
    <source>
        <strain evidence="2 3">WD2A32</strain>
    </source>
</reference>
<protein>
    <submittedName>
        <fullName evidence="2">Uncharacterized protein</fullName>
    </submittedName>
</protein>
<evidence type="ECO:0000313" key="2">
    <source>
        <dbReference type="EMBL" id="RDD62506.1"/>
    </source>
</evidence>
<gene>
    <name evidence="2" type="ORF">DRB17_07630</name>
</gene>
<name>A0A369THY6_9PROT</name>
<sequence length="68" mass="7744">MRADNLEQFEPETDGTTNFGGTPYDTGETDGKLALELAFDDDIKLVMPTKQLLKVPNKQFMFQLELEF</sequence>
<feature type="region of interest" description="Disordered" evidence="1">
    <location>
        <begin position="1"/>
        <end position="27"/>
    </location>
</feature>
<dbReference type="EMBL" id="QPMH01000005">
    <property type="protein sequence ID" value="RDD62506.1"/>
    <property type="molecule type" value="Genomic_DNA"/>
</dbReference>
<dbReference type="Proteomes" id="UP000253941">
    <property type="component" value="Unassembled WGS sequence"/>
</dbReference>
<proteinExistence type="predicted"/>
<comment type="caution">
    <text evidence="2">The sequence shown here is derived from an EMBL/GenBank/DDBJ whole genome shotgun (WGS) entry which is preliminary data.</text>
</comment>
<dbReference type="AlphaFoldDB" id="A0A369THY6"/>
<evidence type="ECO:0000313" key="3">
    <source>
        <dbReference type="Proteomes" id="UP000253941"/>
    </source>
</evidence>
<organism evidence="2 3">
    <name type="scientific">Ferruginivarius sediminum</name>
    <dbReference type="NCBI Taxonomy" id="2661937"/>
    <lineage>
        <taxon>Bacteria</taxon>
        <taxon>Pseudomonadati</taxon>
        <taxon>Pseudomonadota</taxon>
        <taxon>Alphaproteobacteria</taxon>
        <taxon>Rhodospirillales</taxon>
        <taxon>Rhodospirillaceae</taxon>
        <taxon>Ferruginivarius</taxon>
    </lineage>
</organism>
<evidence type="ECO:0000256" key="1">
    <source>
        <dbReference type="SAM" id="MobiDB-lite"/>
    </source>
</evidence>
<keyword evidence="3" id="KW-1185">Reference proteome</keyword>